<evidence type="ECO:0000313" key="2">
    <source>
        <dbReference type="Proteomes" id="UP000324222"/>
    </source>
</evidence>
<keyword evidence="2" id="KW-1185">Reference proteome</keyword>
<organism evidence="1 2">
    <name type="scientific">Portunus trituberculatus</name>
    <name type="common">Swimming crab</name>
    <name type="synonym">Neptunus trituberculatus</name>
    <dbReference type="NCBI Taxonomy" id="210409"/>
    <lineage>
        <taxon>Eukaryota</taxon>
        <taxon>Metazoa</taxon>
        <taxon>Ecdysozoa</taxon>
        <taxon>Arthropoda</taxon>
        <taxon>Crustacea</taxon>
        <taxon>Multicrustacea</taxon>
        <taxon>Malacostraca</taxon>
        <taxon>Eumalacostraca</taxon>
        <taxon>Eucarida</taxon>
        <taxon>Decapoda</taxon>
        <taxon>Pleocyemata</taxon>
        <taxon>Brachyura</taxon>
        <taxon>Eubrachyura</taxon>
        <taxon>Portunoidea</taxon>
        <taxon>Portunidae</taxon>
        <taxon>Portuninae</taxon>
        <taxon>Portunus</taxon>
    </lineage>
</organism>
<accession>A0A5B7HK22</accession>
<proteinExistence type="predicted"/>
<sequence>MNEATLCAMHQTLAGRGGSFRGETLHDSGLGVVRGRSLLMASRVRRGKVVSSLPSRPRDCWGGLLGRKGSSWCLCRYEH</sequence>
<dbReference type="Proteomes" id="UP000324222">
    <property type="component" value="Unassembled WGS sequence"/>
</dbReference>
<reference evidence="1 2" key="1">
    <citation type="submission" date="2019-05" db="EMBL/GenBank/DDBJ databases">
        <title>Another draft genome of Portunus trituberculatus and its Hox gene families provides insights of decapod evolution.</title>
        <authorList>
            <person name="Jeong J.-H."/>
            <person name="Song I."/>
            <person name="Kim S."/>
            <person name="Choi T."/>
            <person name="Kim D."/>
            <person name="Ryu S."/>
            <person name="Kim W."/>
        </authorList>
    </citation>
    <scope>NUCLEOTIDE SEQUENCE [LARGE SCALE GENOMIC DNA]</scope>
    <source>
        <tissue evidence="1">Muscle</tissue>
    </source>
</reference>
<name>A0A5B7HK22_PORTR</name>
<dbReference type="EMBL" id="VSRR010031266">
    <property type="protein sequence ID" value="MPC70523.1"/>
    <property type="molecule type" value="Genomic_DNA"/>
</dbReference>
<evidence type="ECO:0000313" key="1">
    <source>
        <dbReference type="EMBL" id="MPC70523.1"/>
    </source>
</evidence>
<comment type="caution">
    <text evidence="1">The sequence shown here is derived from an EMBL/GenBank/DDBJ whole genome shotgun (WGS) entry which is preliminary data.</text>
</comment>
<protein>
    <submittedName>
        <fullName evidence="1">Uncharacterized protein</fullName>
    </submittedName>
</protein>
<gene>
    <name evidence="1" type="ORF">E2C01_064774</name>
</gene>
<dbReference type="AlphaFoldDB" id="A0A5B7HK22"/>